<dbReference type="FunFam" id="3.40.50.720:FF:000115">
    <property type="entry name" value="3-oxoacyl-[acyl-carrier-protein] reductase FabG"/>
    <property type="match status" value="1"/>
</dbReference>
<comment type="pathway">
    <text evidence="1 9">Lipid metabolism; fatty acid biosynthesis.</text>
</comment>
<feature type="binding site" evidence="8">
    <location>
        <position position="89"/>
    </location>
    <ligand>
        <name>NADP(+)</name>
        <dbReference type="ChEBI" id="CHEBI:58349"/>
    </ligand>
</feature>
<evidence type="ECO:0000313" key="11">
    <source>
        <dbReference type="EMBL" id="QDR80282.1"/>
    </source>
</evidence>
<feature type="domain" description="Ketoreductase" evidence="10">
    <location>
        <begin position="6"/>
        <end position="185"/>
    </location>
</feature>
<evidence type="ECO:0000256" key="1">
    <source>
        <dbReference type="ARBA" id="ARBA00005194"/>
    </source>
</evidence>
<dbReference type="RefSeq" id="WP_144349901.1">
    <property type="nucleotide sequence ID" value="NZ_CP036259.1"/>
</dbReference>
<dbReference type="EMBL" id="CP036259">
    <property type="protein sequence ID" value="QDR80282.1"/>
    <property type="molecule type" value="Genomic_DNA"/>
</dbReference>
<comment type="catalytic activity">
    <reaction evidence="6 9">
        <text>a (3R)-hydroxyacyl-[ACP] + NADP(+) = a 3-oxoacyl-[ACP] + NADPH + H(+)</text>
        <dbReference type="Rhea" id="RHEA:17397"/>
        <dbReference type="Rhea" id="RHEA-COMP:9916"/>
        <dbReference type="Rhea" id="RHEA-COMP:9945"/>
        <dbReference type="ChEBI" id="CHEBI:15378"/>
        <dbReference type="ChEBI" id="CHEBI:57783"/>
        <dbReference type="ChEBI" id="CHEBI:58349"/>
        <dbReference type="ChEBI" id="CHEBI:78776"/>
        <dbReference type="ChEBI" id="CHEBI:78827"/>
        <dbReference type="EC" id="1.1.1.100"/>
    </reaction>
</comment>
<comment type="function">
    <text evidence="9">Catalyzes the NADPH-dependent reduction of beta-ketoacyl-ACP substrates to beta-hydroxyacyl-ACP products, the first reductive step in the elongation cycle of fatty acid biosynthesis.</text>
</comment>
<dbReference type="GO" id="GO:0006633">
    <property type="term" value="P:fatty acid biosynthetic process"/>
    <property type="evidence" value="ECO:0007669"/>
    <property type="project" value="UniProtKB-UniPathway"/>
</dbReference>
<keyword evidence="4 8" id="KW-0521">NADP</keyword>
<dbReference type="Proteomes" id="UP000320776">
    <property type="component" value="Chromosome"/>
</dbReference>
<evidence type="ECO:0000256" key="6">
    <source>
        <dbReference type="ARBA" id="ARBA00048508"/>
    </source>
</evidence>
<evidence type="ECO:0000313" key="12">
    <source>
        <dbReference type="Proteomes" id="UP000320776"/>
    </source>
</evidence>
<reference evidence="11 12" key="1">
    <citation type="submission" date="2019-02" db="EMBL/GenBank/DDBJ databases">
        <title>Closed genome of Sporomusa termitida DSM 4440.</title>
        <authorList>
            <person name="Poehlein A."/>
            <person name="Daniel R."/>
        </authorList>
    </citation>
    <scope>NUCLEOTIDE SEQUENCE [LARGE SCALE GENOMIC DNA]</scope>
    <source>
        <strain evidence="11 12">DSM 4440</strain>
    </source>
</reference>
<dbReference type="EC" id="1.1.1.100" evidence="3 9"/>
<dbReference type="InterPro" id="IPR011284">
    <property type="entry name" value="3oxo_ACP_reduc"/>
</dbReference>
<dbReference type="GO" id="GO:0051287">
    <property type="term" value="F:NAD binding"/>
    <property type="evidence" value="ECO:0007669"/>
    <property type="project" value="UniProtKB-UniRule"/>
</dbReference>
<evidence type="ECO:0000256" key="5">
    <source>
        <dbReference type="ARBA" id="ARBA00023002"/>
    </source>
</evidence>
<dbReference type="NCBIfam" id="NF004198">
    <property type="entry name" value="PRK05653.1-3"/>
    <property type="match status" value="1"/>
</dbReference>
<dbReference type="KEGG" id="sted:SPTER_16020"/>
<keyword evidence="9" id="KW-0276">Fatty acid metabolism</keyword>
<keyword evidence="9" id="KW-0275">Fatty acid biosynthesis</keyword>
<proteinExistence type="inferred from homology"/>
<dbReference type="OrthoDB" id="9803333at2"/>
<dbReference type="PANTHER" id="PTHR42879">
    <property type="entry name" value="3-OXOACYL-(ACYL-CARRIER-PROTEIN) REDUCTASE"/>
    <property type="match status" value="1"/>
</dbReference>
<evidence type="ECO:0000259" key="10">
    <source>
        <dbReference type="SMART" id="SM00822"/>
    </source>
</evidence>
<accession>A0A517DSE6</accession>
<evidence type="ECO:0000256" key="7">
    <source>
        <dbReference type="PIRSR" id="PIRSR611284-1"/>
    </source>
</evidence>
<evidence type="ECO:0000256" key="8">
    <source>
        <dbReference type="PIRSR" id="PIRSR611284-2"/>
    </source>
</evidence>
<feature type="binding site" evidence="8">
    <location>
        <position position="187"/>
    </location>
    <ligand>
        <name>NADP(+)</name>
        <dbReference type="ChEBI" id="CHEBI:58349"/>
    </ligand>
</feature>
<dbReference type="InterPro" id="IPR036291">
    <property type="entry name" value="NAD(P)-bd_dom_sf"/>
</dbReference>
<comment type="similarity">
    <text evidence="2 9">Belongs to the short-chain dehydrogenases/reductases (SDR) family.</text>
</comment>
<name>A0A517DSE6_9FIRM</name>
<feature type="active site" description="Proton acceptor" evidence="7">
    <location>
        <position position="154"/>
    </location>
</feature>
<protein>
    <recommendedName>
        <fullName evidence="3 9">3-oxoacyl-[acyl-carrier-protein] reductase</fullName>
        <ecNumber evidence="3 9">1.1.1.100</ecNumber>
    </recommendedName>
</protein>
<dbReference type="CDD" id="cd05333">
    <property type="entry name" value="BKR_SDR_c"/>
    <property type="match status" value="1"/>
</dbReference>
<organism evidence="11 12">
    <name type="scientific">Sporomusa termitida</name>
    <dbReference type="NCBI Taxonomy" id="2377"/>
    <lineage>
        <taxon>Bacteria</taxon>
        <taxon>Bacillati</taxon>
        <taxon>Bacillota</taxon>
        <taxon>Negativicutes</taxon>
        <taxon>Selenomonadales</taxon>
        <taxon>Sporomusaceae</taxon>
        <taxon>Sporomusa</taxon>
    </lineage>
</organism>
<evidence type="ECO:0000256" key="3">
    <source>
        <dbReference type="ARBA" id="ARBA00012948"/>
    </source>
</evidence>
<dbReference type="SMART" id="SM00822">
    <property type="entry name" value="PKS_KR"/>
    <property type="match status" value="1"/>
</dbReference>
<gene>
    <name evidence="11" type="primary">fabG_2</name>
    <name evidence="11" type="ORF">SPTER_16020</name>
</gene>
<dbReference type="NCBIfam" id="NF009466">
    <property type="entry name" value="PRK12826.1-2"/>
    <property type="match status" value="1"/>
</dbReference>
<dbReference type="InterPro" id="IPR057326">
    <property type="entry name" value="KR_dom"/>
</dbReference>
<dbReference type="UniPathway" id="UPA00094"/>
<dbReference type="Pfam" id="PF13561">
    <property type="entry name" value="adh_short_C2"/>
    <property type="match status" value="1"/>
</dbReference>
<dbReference type="SUPFAM" id="SSF51735">
    <property type="entry name" value="NAD(P)-binding Rossmann-fold domains"/>
    <property type="match status" value="1"/>
</dbReference>
<evidence type="ECO:0000256" key="2">
    <source>
        <dbReference type="ARBA" id="ARBA00006484"/>
    </source>
</evidence>
<dbReference type="NCBIfam" id="TIGR01830">
    <property type="entry name" value="3oxo_ACP_reduc"/>
    <property type="match status" value="1"/>
</dbReference>
<evidence type="ECO:0000256" key="4">
    <source>
        <dbReference type="ARBA" id="ARBA00022857"/>
    </source>
</evidence>
<dbReference type="AlphaFoldDB" id="A0A517DSE6"/>
<keyword evidence="12" id="KW-1185">Reference proteome</keyword>
<dbReference type="GO" id="GO:0004316">
    <property type="term" value="F:3-oxoacyl-[acyl-carrier-protein] reductase (NADPH) activity"/>
    <property type="evidence" value="ECO:0007669"/>
    <property type="project" value="UniProtKB-UniRule"/>
</dbReference>
<keyword evidence="5 9" id="KW-0560">Oxidoreductase</keyword>
<dbReference type="PRINTS" id="PR00081">
    <property type="entry name" value="GDHRDH"/>
</dbReference>
<comment type="subunit">
    <text evidence="9">Homotetramer.</text>
</comment>
<sequence>MRLQDKVAIVTGAGQGIGQKIAVRMAKEGAKVVVVDVNYDLCHNVKAEIEKAGDVALAIKCDVSKRDDVEDMVAETVNKFGTIDILINNAGITRDGMIMDLTDQQWDAVMNVDLKSVFLCSQTVLKHMIPKQRGKIINIASIAGEMGNVGQTNYAAAKAGVIGATKSLSKELARKNITVNAIAPGFIETEMTAILPDKVKYFFVKQIPLARMGKPEDIASGCVFLASDEADYITGQILRINGGWYV</sequence>
<dbReference type="PRINTS" id="PR00080">
    <property type="entry name" value="SDRFAMILY"/>
</dbReference>
<dbReference type="InterPro" id="IPR002347">
    <property type="entry name" value="SDR_fam"/>
</dbReference>
<feature type="binding site" evidence="8">
    <location>
        <begin position="154"/>
        <end position="158"/>
    </location>
    <ligand>
        <name>NADP(+)</name>
        <dbReference type="ChEBI" id="CHEBI:58349"/>
    </ligand>
</feature>
<dbReference type="NCBIfam" id="NF005559">
    <property type="entry name" value="PRK07231.1"/>
    <property type="match status" value="1"/>
</dbReference>
<evidence type="ECO:0000256" key="9">
    <source>
        <dbReference type="RuleBase" id="RU366074"/>
    </source>
</evidence>
<dbReference type="PANTHER" id="PTHR42879:SF2">
    <property type="entry name" value="3-OXOACYL-[ACYL-CARRIER-PROTEIN] REDUCTASE FABG"/>
    <property type="match status" value="1"/>
</dbReference>
<keyword evidence="9" id="KW-0443">Lipid metabolism</keyword>
<dbReference type="InterPro" id="IPR050259">
    <property type="entry name" value="SDR"/>
</dbReference>
<dbReference type="Gene3D" id="3.40.50.720">
    <property type="entry name" value="NAD(P)-binding Rossmann-like Domain"/>
    <property type="match status" value="1"/>
</dbReference>
<keyword evidence="9" id="KW-0444">Lipid biosynthesis</keyword>